<evidence type="ECO:0000313" key="2">
    <source>
        <dbReference type="Proteomes" id="UP000639772"/>
    </source>
</evidence>
<evidence type="ECO:0000313" key="1">
    <source>
        <dbReference type="EMBL" id="KAG0494989.1"/>
    </source>
</evidence>
<organism evidence="1 2">
    <name type="scientific">Vanilla planifolia</name>
    <name type="common">Vanilla</name>
    <dbReference type="NCBI Taxonomy" id="51239"/>
    <lineage>
        <taxon>Eukaryota</taxon>
        <taxon>Viridiplantae</taxon>
        <taxon>Streptophyta</taxon>
        <taxon>Embryophyta</taxon>
        <taxon>Tracheophyta</taxon>
        <taxon>Spermatophyta</taxon>
        <taxon>Magnoliopsida</taxon>
        <taxon>Liliopsida</taxon>
        <taxon>Asparagales</taxon>
        <taxon>Orchidaceae</taxon>
        <taxon>Vanilloideae</taxon>
        <taxon>Vanilleae</taxon>
        <taxon>Vanilla</taxon>
    </lineage>
</organism>
<gene>
    <name evidence="1" type="ORF">HPP92_005983</name>
</gene>
<dbReference type="PANTHER" id="PTHR35767">
    <property type="entry name" value="HAPLESS PROTEIN"/>
    <property type="match status" value="1"/>
</dbReference>
<dbReference type="PANTHER" id="PTHR35767:SF1">
    <property type="entry name" value="HAPLESS PROTEIN"/>
    <property type="match status" value="1"/>
</dbReference>
<dbReference type="OrthoDB" id="1929441at2759"/>
<sequence length="198" mass="22610">MRDYVLKARSKGIATNWPFSLKHLQLCVHNGIKQILPPMELYSPAIKEKMKSATSSVKERPNSSCCELDGSMKKQAHNDMYSTDVSMKHESTCLFDSSEENQRVKIIDNQVPNFDVHQEFSSIFWTKKNVLHKGKSVECEEKLSSNLCSMASNTVSCPASGSRKNVKRRLRKRKKRPLFEIYARAKPAFLSYQTCGNQ</sequence>
<comment type="caution">
    <text evidence="1">The sequence shown here is derived from an EMBL/GenBank/DDBJ whole genome shotgun (WGS) entry which is preliminary data.</text>
</comment>
<dbReference type="EMBL" id="JADCNM010000002">
    <property type="protein sequence ID" value="KAG0494989.1"/>
    <property type="molecule type" value="Genomic_DNA"/>
</dbReference>
<proteinExistence type="predicted"/>
<reference evidence="1 2" key="1">
    <citation type="journal article" date="2020" name="Nat. Food">
        <title>A phased Vanilla planifolia genome enables genetic improvement of flavour and production.</title>
        <authorList>
            <person name="Hasing T."/>
            <person name="Tang H."/>
            <person name="Brym M."/>
            <person name="Khazi F."/>
            <person name="Huang T."/>
            <person name="Chambers A.H."/>
        </authorList>
    </citation>
    <scope>NUCLEOTIDE SEQUENCE [LARGE SCALE GENOMIC DNA]</scope>
    <source>
        <tissue evidence="1">Leaf</tissue>
    </source>
</reference>
<accession>A0A835RNN7</accession>
<dbReference type="Proteomes" id="UP000639772">
    <property type="component" value="Unassembled WGS sequence"/>
</dbReference>
<dbReference type="AlphaFoldDB" id="A0A835RNN7"/>
<protein>
    <submittedName>
        <fullName evidence="1">Uncharacterized protein</fullName>
    </submittedName>
</protein>
<name>A0A835RNN7_VANPL</name>